<dbReference type="Gene3D" id="1.10.510.10">
    <property type="entry name" value="Transferase(Phosphotransferase) domain 1"/>
    <property type="match status" value="1"/>
</dbReference>
<dbReference type="InterPro" id="IPR001245">
    <property type="entry name" value="Ser-Thr/Tyr_kinase_cat_dom"/>
</dbReference>
<gene>
    <name evidence="5" type="ORF">KI387_007283</name>
</gene>
<accession>A0AA38GV53</accession>
<feature type="binding site" evidence="3">
    <location>
        <position position="96"/>
    </location>
    <ligand>
        <name>ATP</name>
        <dbReference type="ChEBI" id="CHEBI:30616"/>
    </ligand>
</feature>
<dbReference type="PANTHER" id="PTHR48007:SF4">
    <property type="entry name" value="LEUCINE-RICH REPEAT RECEPTOR-LIKE PROTEIN KINASE PXC1"/>
    <property type="match status" value="1"/>
</dbReference>
<dbReference type="OMA" id="QITFVNH"/>
<feature type="domain" description="Protein kinase" evidence="4">
    <location>
        <begin position="68"/>
        <end position="345"/>
    </location>
</feature>
<dbReference type="AlphaFoldDB" id="A0AA38GV53"/>
<dbReference type="InterPro" id="IPR000719">
    <property type="entry name" value="Prot_kinase_dom"/>
</dbReference>
<evidence type="ECO:0000256" key="2">
    <source>
        <dbReference type="ARBA" id="ARBA00022840"/>
    </source>
</evidence>
<dbReference type="FunFam" id="1.10.510.10:FF:000095">
    <property type="entry name" value="protein STRUBBELIG-RECEPTOR FAMILY 8"/>
    <property type="match status" value="1"/>
</dbReference>
<reference evidence="5 6" key="1">
    <citation type="journal article" date="2021" name="Nat. Plants">
        <title>The Taxus genome provides insights into paclitaxel biosynthesis.</title>
        <authorList>
            <person name="Xiong X."/>
            <person name="Gou J."/>
            <person name="Liao Q."/>
            <person name="Li Y."/>
            <person name="Zhou Q."/>
            <person name="Bi G."/>
            <person name="Li C."/>
            <person name="Du R."/>
            <person name="Wang X."/>
            <person name="Sun T."/>
            <person name="Guo L."/>
            <person name="Liang H."/>
            <person name="Lu P."/>
            <person name="Wu Y."/>
            <person name="Zhang Z."/>
            <person name="Ro D.K."/>
            <person name="Shang Y."/>
            <person name="Huang S."/>
            <person name="Yan J."/>
        </authorList>
    </citation>
    <scope>NUCLEOTIDE SEQUENCE [LARGE SCALE GENOMIC DNA]</scope>
    <source>
        <strain evidence="5">Ta-2019</strain>
    </source>
</reference>
<keyword evidence="2 3" id="KW-0067">ATP-binding</keyword>
<dbReference type="EMBL" id="JAHRHJ020000002">
    <property type="protein sequence ID" value="KAH9327105.1"/>
    <property type="molecule type" value="Genomic_DNA"/>
</dbReference>
<evidence type="ECO:0000313" key="6">
    <source>
        <dbReference type="Proteomes" id="UP000824469"/>
    </source>
</evidence>
<dbReference type="Proteomes" id="UP000824469">
    <property type="component" value="Unassembled WGS sequence"/>
</dbReference>
<comment type="caution">
    <text evidence="5">The sequence shown here is derived from an EMBL/GenBank/DDBJ whole genome shotgun (WGS) entry which is preliminary data.</text>
</comment>
<dbReference type="PROSITE" id="PS50011">
    <property type="entry name" value="PROTEIN_KINASE_DOM"/>
    <property type="match status" value="1"/>
</dbReference>
<protein>
    <recommendedName>
        <fullName evidence="4">Protein kinase domain-containing protein</fullName>
    </recommendedName>
</protein>
<dbReference type="FunFam" id="3.30.200.20:FF:000307">
    <property type="entry name" value="pollen receptor-like kinase 1"/>
    <property type="match status" value="1"/>
</dbReference>
<evidence type="ECO:0000256" key="3">
    <source>
        <dbReference type="PROSITE-ProRule" id="PRU10141"/>
    </source>
</evidence>
<evidence type="ECO:0000313" key="5">
    <source>
        <dbReference type="EMBL" id="KAH9327105.1"/>
    </source>
</evidence>
<dbReference type="InterPro" id="IPR046959">
    <property type="entry name" value="PRK1-6/SRF4-like"/>
</dbReference>
<dbReference type="GO" id="GO:0004672">
    <property type="term" value="F:protein kinase activity"/>
    <property type="evidence" value="ECO:0007669"/>
    <property type="project" value="InterPro"/>
</dbReference>
<keyword evidence="1 3" id="KW-0547">Nucleotide-binding</keyword>
<dbReference type="PROSITE" id="PS00107">
    <property type="entry name" value="PROTEIN_KINASE_ATP"/>
    <property type="match status" value="1"/>
</dbReference>
<evidence type="ECO:0000259" key="4">
    <source>
        <dbReference type="PROSITE" id="PS50011"/>
    </source>
</evidence>
<evidence type="ECO:0000256" key="1">
    <source>
        <dbReference type="ARBA" id="ARBA00022741"/>
    </source>
</evidence>
<name>A0AA38GV53_TAXCH</name>
<proteinExistence type="predicted"/>
<sequence>MTLVFLCYYRRKYWRDGGEEKASKISDTEKMVSSAYSRNISQQIPEESRGRLVFLHGPKQFEVEDLLRASAEMLGKGSFGSAYRAALEDSSVVVVKRVKEAIVSSRKDFEQHMQLLGSLKHVNLVSLRAYYYAKDEKLLVYDYHPNGSLCSLLHANRGPNRSPLDWCKRMKIASDAAVGLAFLHSSGMVHGNLKSSNILLDDKGNACLTDFGLEGLVNPSVAATRSAGYRAPEQKAHKKISQKGDVYSFGVVLLEILTGKSPAQSNLQEEGRGMDLPKWVQSVVREEWTVEVFDLELMRYPNIEEEMVAMLQIALACALEEADERPKMDNVVTMIQSIAGEHRVSIDSPPPLP</sequence>
<keyword evidence="6" id="KW-1185">Reference proteome</keyword>
<dbReference type="PANTHER" id="PTHR48007">
    <property type="entry name" value="LEUCINE-RICH REPEAT RECEPTOR-LIKE PROTEIN KINASE PXC1"/>
    <property type="match status" value="1"/>
</dbReference>
<dbReference type="GO" id="GO:0005524">
    <property type="term" value="F:ATP binding"/>
    <property type="evidence" value="ECO:0007669"/>
    <property type="project" value="UniProtKB-UniRule"/>
</dbReference>
<organism evidence="5 6">
    <name type="scientific">Taxus chinensis</name>
    <name type="common">Chinese yew</name>
    <name type="synonym">Taxus wallichiana var. chinensis</name>
    <dbReference type="NCBI Taxonomy" id="29808"/>
    <lineage>
        <taxon>Eukaryota</taxon>
        <taxon>Viridiplantae</taxon>
        <taxon>Streptophyta</taxon>
        <taxon>Embryophyta</taxon>
        <taxon>Tracheophyta</taxon>
        <taxon>Spermatophyta</taxon>
        <taxon>Pinopsida</taxon>
        <taxon>Pinidae</taxon>
        <taxon>Conifers II</taxon>
        <taxon>Cupressales</taxon>
        <taxon>Taxaceae</taxon>
        <taxon>Taxus</taxon>
    </lineage>
</organism>
<dbReference type="SUPFAM" id="SSF56112">
    <property type="entry name" value="Protein kinase-like (PK-like)"/>
    <property type="match status" value="1"/>
</dbReference>
<dbReference type="Pfam" id="PF07714">
    <property type="entry name" value="PK_Tyr_Ser-Thr"/>
    <property type="match status" value="1"/>
</dbReference>
<dbReference type="InterPro" id="IPR011009">
    <property type="entry name" value="Kinase-like_dom_sf"/>
</dbReference>
<dbReference type="Gene3D" id="3.30.200.20">
    <property type="entry name" value="Phosphorylase Kinase, domain 1"/>
    <property type="match status" value="1"/>
</dbReference>
<dbReference type="InterPro" id="IPR017441">
    <property type="entry name" value="Protein_kinase_ATP_BS"/>
</dbReference>